<feature type="binding site" evidence="17">
    <location>
        <position position="176"/>
    </location>
    <ligand>
        <name>ATP</name>
        <dbReference type="ChEBI" id="CHEBI:30616"/>
        <label>1</label>
    </ligand>
</feature>
<feature type="binding site" evidence="17">
    <location>
        <position position="848"/>
    </location>
    <ligand>
        <name>Mn(2+)</name>
        <dbReference type="ChEBI" id="CHEBI:29035"/>
        <label>3</label>
    </ligand>
</feature>
<feature type="domain" description="ATP-grasp" evidence="18">
    <location>
        <begin position="687"/>
        <end position="877"/>
    </location>
</feature>
<feature type="binding site" evidence="17">
    <location>
        <position position="794"/>
    </location>
    <ligand>
        <name>ATP</name>
        <dbReference type="ChEBI" id="CHEBI:30616"/>
        <label>2</label>
    </ligand>
</feature>
<keyword evidence="4 17" id="KW-0055">Arginine biosynthesis</keyword>
<feature type="binding site" evidence="17">
    <location>
        <position position="850"/>
    </location>
    <ligand>
        <name>Mg(2+)</name>
        <dbReference type="ChEBI" id="CHEBI:18420"/>
        <label>4</label>
    </ligand>
</feature>
<proteinExistence type="inferred from homology"/>
<protein>
    <recommendedName>
        <fullName evidence="17">Carbamoyl phosphate synthase large chain</fullName>
        <ecNumber evidence="17">6.3.4.16</ecNumber>
        <ecNumber evidence="17">6.3.5.5</ecNumber>
    </recommendedName>
    <alternativeName>
        <fullName evidence="17">Carbamoyl phosphate synthetase ammonia chain</fullName>
    </alternativeName>
</protein>
<evidence type="ECO:0000256" key="4">
    <source>
        <dbReference type="ARBA" id="ARBA00022571"/>
    </source>
</evidence>
<dbReference type="AlphaFoldDB" id="A0A1E5L9I1"/>
<evidence type="ECO:0000256" key="10">
    <source>
        <dbReference type="ARBA" id="ARBA00022840"/>
    </source>
</evidence>
<feature type="binding site" evidence="17">
    <location>
        <position position="793"/>
    </location>
    <ligand>
        <name>ATP</name>
        <dbReference type="ChEBI" id="CHEBI:30616"/>
        <label>2</label>
    </ligand>
</feature>
<comment type="pathway">
    <text evidence="2 17">Amino-acid biosynthesis; L-arginine biosynthesis; carbamoyl phosphate from bicarbonate: step 1/1.</text>
</comment>
<dbReference type="InterPro" id="IPR058047">
    <property type="entry name" value="CPSase_preATP-grasp"/>
</dbReference>
<dbReference type="GO" id="GO:0005524">
    <property type="term" value="F:ATP binding"/>
    <property type="evidence" value="ECO:0007669"/>
    <property type="project" value="UniProtKB-UniRule"/>
</dbReference>
<feature type="binding site" evidence="17">
    <location>
        <position position="242"/>
    </location>
    <ligand>
        <name>ATP</name>
        <dbReference type="ChEBI" id="CHEBI:30616"/>
        <label>1</label>
    </ligand>
</feature>
<feature type="binding site" evidence="17">
    <location>
        <position position="836"/>
    </location>
    <ligand>
        <name>Mn(2+)</name>
        <dbReference type="ChEBI" id="CHEBI:29035"/>
        <label>3</label>
    </ligand>
</feature>
<comment type="subunit">
    <text evidence="17">Composed of two chains; the small (or glutamine) chain promotes the hydrolysis of glutamine to ammonia, which is used by the large (or ammonia) chain to synthesize carbamoyl phosphate. Tetramer of heterodimers (alpha,beta)4.</text>
</comment>
<feature type="binding site" evidence="17">
    <location>
        <position position="848"/>
    </location>
    <ligand>
        <name>ATP</name>
        <dbReference type="ChEBI" id="CHEBI:30616"/>
        <label>2</label>
    </ligand>
</feature>
<comment type="pathway">
    <text evidence="17">Pyrimidine metabolism; UMP biosynthesis via de novo pathway; (S)-dihydroorotate from bicarbonate: step 1/3.</text>
</comment>
<feature type="binding site" evidence="17">
    <location>
        <position position="298"/>
    </location>
    <ligand>
        <name>Mg(2+)</name>
        <dbReference type="ChEBI" id="CHEBI:18420"/>
        <label>2</label>
    </ligand>
</feature>
<keyword evidence="11" id="KW-0460">Magnesium</keyword>
<dbReference type="FunFam" id="1.10.1030.10:FF:000002">
    <property type="entry name" value="Carbamoyl-phosphate synthase large chain"/>
    <property type="match status" value="1"/>
</dbReference>
<feature type="binding site" evidence="17">
    <location>
        <position position="836"/>
    </location>
    <ligand>
        <name>ATP</name>
        <dbReference type="ChEBI" id="CHEBI:30616"/>
        <label>2</label>
    </ligand>
</feature>
<dbReference type="InterPro" id="IPR006275">
    <property type="entry name" value="CPSase_lsu"/>
</dbReference>
<feature type="domain" description="ATP-grasp" evidence="18">
    <location>
        <begin position="133"/>
        <end position="327"/>
    </location>
</feature>
<keyword evidence="7" id="KW-0479">Metal-binding</keyword>
<comment type="function">
    <text evidence="17">Large subunit of the glutamine-dependent carbamoyl phosphate synthetase (CPSase). CPSase catalyzes the formation of carbamoyl phosphate from the ammonia moiety of glutamine, carbonate, and phosphate donated by ATP, constituting the first step of 2 biosynthetic pathways, one leading to arginine and/or urea and the other to pyrimidine nucleotides. The large subunit (synthetase) binds the substrates ammonia (free or transferred from glutamine from the small subunit), hydrogencarbonate and ATP and carries out an ATP-coupled ligase reaction, activating hydrogencarbonate by forming carboxy phosphate which reacts with ammonia to form carbamoyl phosphate.</text>
</comment>
<feature type="region of interest" description="Allosteric domain" evidence="17">
    <location>
        <begin position="946"/>
        <end position="1087"/>
    </location>
</feature>
<feature type="binding site" evidence="17">
    <location>
        <position position="243"/>
    </location>
    <ligand>
        <name>ATP</name>
        <dbReference type="ChEBI" id="CHEBI:30616"/>
        <label>1</label>
    </ligand>
</feature>
<dbReference type="Pfam" id="PF02787">
    <property type="entry name" value="CPSase_L_D3"/>
    <property type="match status" value="1"/>
</dbReference>
<evidence type="ECO:0000256" key="16">
    <source>
        <dbReference type="ARBA" id="ARBA00060037"/>
    </source>
</evidence>
<dbReference type="InterPro" id="IPR016185">
    <property type="entry name" value="PreATP-grasp_dom_sf"/>
</dbReference>
<evidence type="ECO:0000256" key="13">
    <source>
        <dbReference type="ARBA" id="ARBA00023211"/>
    </source>
</evidence>
<dbReference type="HAMAP" id="MF_01210_A">
    <property type="entry name" value="CPSase_L_chain_A"/>
    <property type="match status" value="1"/>
</dbReference>
<evidence type="ECO:0000259" key="18">
    <source>
        <dbReference type="PROSITE" id="PS50975"/>
    </source>
</evidence>
<feature type="binding site" evidence="17">
    <location>
        <position position="284"/>
    </location>
    <ligand>
        <name>ATP</name>
        <dbReference type="ChEBI" id="CHEBI:30616"/>
        <label>1</label>
    </ligand>
</feature>
<dbReference type="PROSITE" id="PS00866">
    <property type="entry name" value="CPSASE_1"/>
    <property type="match status" value="2"/>
</dbReference>
<feature type="domain" description="MGS-like" evidence="19">
    <location>
        <begin position="944"/>
        <end position="1087"/>
    </location>
</feature>
<feature type="binding site" evidence="17">
    <location>
        <position position="298"/>
    </location>
    <ligand>
        <name>Mn(2+)</name>
        <dbReference type="ChEBI" id="CHEBI:29035"/>
        <label>2</label>
    </ligand>
</feature>
<comment type="catalytic activity">
    <reaction evidence="14 17">
        <text>hydrogencarbonate + NH4(+) + 2 ATP = carbamoyl phosphate + 2 ADP + phosphate + 2 H(+)</text>
        <dbReference type="Rhea" id="RHEA:18029"/>
        <dbReference type="ChEBI" id="CHEBI:15378"/>
        <dbReference type="ChEBI" id="CHEBI:17544"/>
        <dbReference type="ChEBI" id="CHEBI:28938"/>
        <dbReference type="ChEBI" id="CHEBI:30616"/>
        <dbReference type="ChEBI" id="CHEBI:43474"/>
        <dbReference type="ChEBI" id="CHEBI:58228"/>
        <dbReference type="ChEBI" id="CHEBI:456216"/>
        <dbReference type="EC" id="6.3.4.16"/>
    </reaction>
</comment>
<evidence type="ECO:0000313" key="21">
    <source>
        <dbReference type="Proteomes" id="UP000095255"/>
    </source>
</evidence>
<keyword evidence="21" id="KW-1185">Reference proteome</keyword>
<dbReference type="GO" id="GO:0004088">
    <property type="term" value="F:carbamoyl-phosphate synthase (glutamine-hydrolyzing) activity"/>
    <property type="evidence" value="ECO:0007669"/>
    <property type="project" value="UniProtKB-UniRule"/>
</dbReference>
<feature type="binding site" evidence="17">
    <location>
        <position position="284"/>
    </location>
    <ligand>
        <name>Mg(2+)</name>
        <dbReference type="ChEBI" id="CHEBI:18420"/>
        <label>1</label>
    </ligand>
</feature>
<keyword evidence="8 17" id="KW-0677">Repeat</keyword>
<keyword evidence="9 17" id="KW-0547">Nucleotide-binding</keyword>
<dbReference type="GO" id="GO:0006541">
    <property type="term" value="P:glutamine metabolic process"/>
    <property type="evidence" value="ECO:0007669"/>
    <property type="project" value="TreeGrafter"/>
</dbReference>
<dbReference type="HAMAP" id="MF_01210_B">
    <property type="entry name" value="CPSase_L_chain_B"/>
    <property type="match status" value="1"/>
</dbReference>
<dbReference type="NCBIfam" id="TIGR01369">
    <property type="entry name" value="CPSaseII_lrg"/>
    <property type="match status" value="1"/>
</dbReference>
<accession>A0A1E5L9I1</accession>
<keyword evidence="6 17" id="KW-0028">Amino-acid biosynthesis</keyword>
<dbReference type="InterPro" id="IPR005479">
    <property type="entry name" value="CPAse_ATP-bd"/>
</dbReference>
<dbReference type="Pfam" id="PF25596">
    <property type="entry name" value="CPSase_L_D1"/>
    <property type="match status" value="2"/>
</dbReference>
<feature type="binding site" evidence="17">
    <location>
        <position position="762"/>
    </location>
    <ligand>
        <name>ATP</name>
        <dbReference type="ChEBI" id="CHEBI:30616"/>
        <label>2</label>
    </ligand>
</feature>
<dbReference type="SUPFAM" id="SSF48108">
    <property type="entry name" value="Carbamoyl phosphate synthetase, large subunit connection domain"/>
    <property type="match status" value="1"/>
</dbReference>
<keyword evidence="12 17" id="KW-0665">Pyrimidine biosynthesis</keyword>
<comment type="catalytic activity">
    <reaction evidence="15 17">
        <text>hydrogencarbonate + L-glutamine + 2 ATP + H2O = carbamoyl phosphate + L-glutamate + 2 ADP + phosphate + 2 H(+)</text>
        <dbReference type="Rhea" id="RHEA:18633"/>
        <dbReference type="ChEBI" id="CHEBI:15377"/>
        <dbReference type="ChEBI" id="CHEBI:15378"/>
        <dbReference type="ChEBI" id="CHEBI:17544"/>
        <dbReference type="ChEBI" id="CHEBI:29985"/>
        <dbReference type="ChEBI" id="CHEBI:30616"/>
        <dbReference type="ChEBI" id="CHEBI:43474"/>
        <dbReference type="ChEBI" id="CHEBI:58228"/>
        <dbReference type="ChEBI" id="CHEBI:58359"/>
        <dbReference type="ChEBI" id="CHEBI:456216"/>
        <dbReference type="EC" id="6.3.5.5"/>
    </reaction>
</comment>
<feature type="binding site" evidence="17">
    <location>
        <position position="175"/>
    </location>
    <ligand>
        <name>ATP</name>
        <dbReference type="ChEBI" id="CHEBI:30616"/>
        <label>1</label>
    </ligand>
</feature>
<evidence type="ECO:0000256" key="14">
    <source>
        <dbReference type="ARBA" id="ARBA00047359"/>
    </source>
</evidence>
<organism evidence="20 21">
    <name type="scientific">Desulfuribacillus stibiiarsenatis</name>
    <dbReference type="NCBI Taxonomy" id="1390249"/>
    <lineage>
        <taxon>Bacteria</taxon>
        <taxon>Bacillati</taxon>
        <taxon>Bacillota</taxon>
        <taxon>Desulfuribacillia</taxon>
        <taxon>Desulfuribacillales</taxon>
        <taxon>Desulfuribacillaceae</taxon>
        <taxon>Desulfuribacillus</taxon>
    </lineage>
</organism>
<dbReference type="PROSITE" id="PS00867">
    <property type="entry name" value="CPSASE_2"/>
    <property type="match status" value="2"/>
</dbReference>
<dbReference type="GO" id="GO:0004087">
    <property type="term" value="F:carbamoyl-phosphate synthase (ammonia) activity"/>
    <property type="evidence" value="ECO:0007669"/>
    <property type="project" value="UniProtKB-EC"/>
</dbReference>
<dbReference type="Proteomes" id="UP000095255">
    <property type="component" value="Unassembled WGS sequence"/>
</dbReference>
<dbReference type="Gene3D" id="3.40.50.1380">
    <property type="entry name" value="Methylglyoxal synthase-like domain"/>
    <property type="match status" value="1"/>
</dbReference>
<dbReference type="PROSITE" id="PS51855">
    <property type="entry name" value="MGS"/>
    <property type="match status" value="1"/>
</dbReference>
<keyword evidence="10 17" id="KW-0067">ATP-binding</keyword>
<comment type="cofactor">
    <cofactor evidence="1">
        <name>Mn(2+)</name>
        <dbReference type="ChEBI" id="CHEBI:29035"/>
    </cofactor>
</comment>
<reference evidence="20 21" key="1">
    <citation type="submission" date="2016-09" db="EMBL/GenBank/DDBJ databases">
        <title>Desulfuribacillus arsenicus sp. nov., an obligately anaerobic, dissimilatory arsenic- and antimonate-reducing bacterium isolated from anoxic sediments.</title>
        <authorList>
            <person name="Abin C.A."/>
            <person name="Hollibaugh J.T."/>
        </authorList>
    </citation>
    <scope>NUCLEOTIDE SEQUENCE [LARGE SCALE GENOMIC DNA]</scope>
    <source>
        <strain evidence="20 21">MLFW-2</strain>
    </source>
</reference>
<dbReference type="GO" id="GO:0044205">
    <property type="term" value="P:'de novo' UMP biosynthetic process"/>
    <property type="evidence" value="ECO:0007669"/>
    <property type="project" value="UniProtKB-UniRule"/>
</dbReference>
<keyword evidence="5 17" id="KW-0436">Ligase</keyword>
<feature type="binding site" evidence="17">
    <location>
        <position position="208"/>
    </location>
    <ligand>
        <name>ATP</name>
        <dbReference type="ChEBI" id="CHEBI:30616"/>
        <label>1</label>
    </ligand>
</feature>
<comment type="caution">
    <text evidence="17">Lacks conserved residue(s) required for the propagation of feature annotation.</text>
</comment>
<comment type="similarity">
    <text evidence="3 17">Belongs to the CarB family.</text>
</comment>
<feature type="region of interest" description="Carbamoyl phosphate synthetic domain" evidence="17">
    <location>
        <begin position="563"/>
        <end position="945"/>
    </location>
</feature>
<feature type="binding site" evidence="17">
    <location>
        <position position="850"/>
    </location>
    <ligand>
        <name>Mn(2+)</name>
        <dbReference type="ChEBI" id="CHEBI:29035"/>
        <label>4</label>
    </ligand>
</feature>
<dbReference type="Gene3D" id="1.10.1030.10">
    <property type="entry name" value="Carbamoyl-phosphate synthetase, large subunit oligomerisation domain"/>
    <property type="match status" value="1"/>
</dbReference>
<evidence type="ECO:0000256" key="15">
    <source>
        <dbReference type="ARBA" id="ARBA00048816"/>
    </source>
</evidence>
<dbReference type="SUPFAM" id="SSF56059">
    <property type="entry name" value="Glutathione synthetase ATP-binding domain-like"/>
    <property type="match status" value="2"/>
</dbReference>
<evidence type="ECO:0000256" key="5">
    <source>
        <dbReference type="ARBA" id="ARBA00022598"/>
    </source>
</evidence>
<comment type="function">
    <text evidence="16">Small subunit of the glutamine-dependent carbamoyl phosphate synthetase (CPSase). CPSase catalyzes the formation of carbamoyl phosphate from the ammonia moiety of glutamine, carbonate, and phosphate donated by ATP, constituting the first step of the biosynthetic pathway leading to pyrimidine nucleotides. The large subunit (synthetase) binds the substrates ammonia (free or transferred from glutamine from the small subunit), hydrogencarbonate and ATP and carries out an ATP-coupled ligase reaction, activating hydrogencarbonate by forming carboxy phosphate which reacts with ammonia to form carbamoyl phosphate.</text>
</comment>
<feature type="binding site" evidence="17">
    <location>
        <position position="298"/>
    </location>
    <ligand>
        <name>Mn(2+)</name>
        <dbReference type="ChEBI" id="CHEBI:29035"/>
        <label>1</label>
    </ligand>
</feature>
<dbReference type="InterPro" id="IPR036897">
    <property type="entry name" value="CarbamoylP_synth_lsu_oligo_sf"/>
</dbReference>
<feature type="binding site" evidence="17">
    <location>
        <position position="129"/>
    </location>
    <ligand>
        <name>ATP</name>
        <dbReference type="ChEBI" id="CHEBI:30616"/>
        <label>1</label>
    </ligand>
</feature>
<feature type="binding site" evidence="17">
    <location>
        <position position="298"/>
    </location>
    <ligand>
        <name>ATP</name>
        <dbReference type="ChEBI" id="CHEBI:30616"/>
        <label>1</label>
    </ligand>
</feature>
<feature type="binding site" evidence="17">
    <location>
        <position position="723"/>
    </location>
    <ligand>
        <name>ATP</name>
        <dbReference type="ChEBI" id="CHEBI:30616"/>
        <label>2</label>
    </ligand>
</feature>
<dbReference type="Pfam" id="PF02142">
    <property type="entry name" value="MGS"/>
    <property type="match status" value="1"/>
</dbReference>
<dbReference type="FunFam" id="3.30.470.20:FF:000001">
    <property type="entry name" value="Carbamoyl-phosphate synthase large chain"/>
    <property type="match status" value="1"/>
</dbReference>
<dbReference type="Pfam" id="PF02786">
    <property type="entry name" value="CPSase_L_D2"/>
    <property type="match status" value="2"/>
</dbReference>
<dbReference type="NCBIfam" id="NF009455">
    <property type="entry name" value="PRK12815.1"/>
    <property type="match status" value="1"/>
</dbReference>
<feature type="region of interest" description="Carboxyphosphate synthetic domain" evidence="17">
    <location>
        <begin position="1"/>
        <end position="401"/>
    </location>
</feature>
<dbReference type="InterPro" id="IPR005480">
    <property type="entry name" value="CPSase_lsu_oligo"/>
</dbReference>
<evidence type="ECO:0000256" key="6">
    <source>
        <dbReference type="ARBA" id="ARBA00022605"/>
    </source>
</evidence>
<dbReference type="FunFam" id="3.30.1490.20:FF:000001">
    <property type="entry name" value="Carbamoyl-phosphate synthase large chain"/>
    <property type="match status" value="1"/>
</dbReference>
<evidence type="ECO:0000256" key="11">
    <source>
        <dbReference type="ARBA" id="ARBA00022842"/>
    </source>
</evidence>
<dbReference type="FunFam" id="3.40.50.20:FF:000001">
    <property type="entry name" value="Carbamoyl-phosphate synthase large chain"/>
    <property type="match status" value="2"/>
</dbReference>
<evidence type="ECO:0000256" key="3">
    <source>
        <dbReference type="ARBA" id="ARBA00009799"/>
    </source>
</evidence>
<feature type="binding site" evidence="17">
    <location>
        <position position="796"/>
    </location>
    <ligand>
        <name>ATP</name>
        <dbReference type="ChEBI" id="CHEBI:30616"/>
        <label>2</label>
    </ligand>
</feature>
<comment type="cofactor">
    <cofactor evidence="17">
        <name>Mg(2+)</name>
        <dbReference type="ChEBI" id="CHEBI:18420"/>
    </cofactor>
    <cofactor evidence="17">
        <name>Mn(2+)</name>
        <dbReference type="ChEBI" id="CHEBI:29035"/>
    </cofactor>
    <text evidence="17">Binds 4 Mg(2+) or Mn(2+) ions per subunit.</text>
</comment>
<dbReference type="GO" id="GO:0005737">
    <property type="term" value="C:cytoplasm"/>
    <property type="evidence" value="ECO:0007669"/>
    <property type="project" value="TreeGrafter"/>
</dbReference>
<dbReference type="SUPFAM" id="SSF52440">
    <property type="entry name" value="PreATP-grasp domain"/>
    <property type="match status" value="2"/>
</dbReference>
<evidence type="ECO:0000256" key="17">
    <source>
        <dbReference type="HAMAP-Rule" id="MF_01210"/>
    </source>
</evidence>
<dbReference type="InterPro" id="IPR013815">
    <property type="entry name" value="ATP_grasp_subdomain_1"/>
</dbReference>
<feature type="binding site" evidence="17">
    <location>
        <position position="848"/>
    </location>
    <ligand>
        <name>Mg(2+)</name>
        <dbReference type="ChEBI" id="CHEBI:18420"/>
        <label>4</label>
    </ligand>
</feature>
<dbReference type="PRINTS" id="PR00098">
    <property type="entry name" value="CPSASE"/>
</dbReference>
<feature type="binding site" evidence="17">
    <location>
        <position position="210"/>
    </location>
    <ligand>
        <name>ATP</name>
        <dbReference type="ChEBI" id="CHEBI:30616"/>
        <label>1</label>
    </ligand>
</feature>
<evidence type="ECO:0000256" key="12">
    <source>
        <dbReference type="ARBA" id="ARBA00022975"/>
    </source>
</evidence>
<dbReference type="OrthoDB" id="9804197at2"/>
<evidence type="ECO:0000256" key="1">
    <source>
        <dbReference type="ARBA" id="ARBA00001936"/>
    </source>
</evidence>
<dbReference type="Gene3D" id="3.30.1490.20">
    <property type="entry name" value="ATP-grasp fold, A domain"/>
    <property type="match status" value="1"/>
</dbReference>
<dbReference type="FunFam" id="3.30.470.20:FF:000026">
    <property type="entry name" value="Carbamoyl-phosphate synthase large chain"/>
    <property type="match status" value="1"/>
</dbReference>
<feature type="binding site" evidence="17">
    <location>
        <position position="795"/>
    </location>
    <ligand>
        <name>ATP</name>
        <dbReference type="ChEBI" id="CHEBI:30616"/>
        <label>2</label>
    </ligand>
</feature>
<dbReference type="InterPro" id="IPR005483">
    <property type="entry name" value="CPSase_dom"/>
</dbReference>
<dbReference type="EC" id="6.3.4.16" evidence="17"/>
<dbReference type="UniPathway" id="UPA00068">
    <property type="reaction ID" value="UER00171"/>
</dbReference>
<dbReference type="SMART" id="SM01096">
    <property type="entry name" value="CPSase_L_D3"/>
    <property type="match status" value="1"/>
</dbReference>
<dbReference type="InterPro" id="IPR011607">
    <property type="entry name" value="MGS-like_dom"/>
</dbReference>
<dbReference type="PANTHER" id="PTHR11405:SF53">
    <property type="entry name" value="CARBAMOYL-PHOSPHATE SYNTHASE [AMMONIA], MITOCHONDRIAL"/>
    <property type="match status" value="1"/>
</dbReference>
<feature type="binding site" evidence="17">
    <location>
        <position position="848"/>
    </location>
    <ligand>
        <name>Mn(2+)</name>
        <dbReference type="ChEBI" id="CHEBI:29035"/>
        <label>4</label>
    </ligand>
</feature>
<dbReference type="NCBIfam" id="NF003671">
    <property type="entry name" value="PRK05294.1"/>
    <property type="match status" value="1"/>
</dbReference>
<gene>
    <name evidence="17" type="primary">carB</name>
    <name evidence="20" type="ORF">BHU72_00495</name>
</gene>
<feature type="binding site" evidence="17">
    <location>
        <position position="300"/>
    </location>
    <ligand>
        <name>Mg(2+)</name>
        <dbReference type="ChEBI" id="CHEBI:18420"/>
        <label>2</label>
    </ligand>
</feature>
<dbReference type="PANTHER" id="PTHR11405">
    <property type="entry name" value="CARBAMOYLTRANSFERASE FAMILY MEMBER"/>
    <property type="match status" value="1"/>
</dbReference>
<feature type="binding site" evidence="17">
    <location>
        <position position="764"/>
    </location>
    <ligand>
        <name>ATP</name>
        <dbReference type="ChEBI" id="CHEBI:30616"/>
        <label>2</label>
    </ligand>
</feature>
<keyword evidence="13" id="KW-0464">Manganese</keyword>
<comment type="caution">
    <text evidence="20">The sequence shown here is derived from an EMBL/GenBank/DDBJ whole genome shotgun (WGS) entry which is preliminary data.</text>
</comment>
<feature type="binding site" evidence="17">
    <location>
        <position position="215"/>
    </location>
    <ligand>
        <name>ATP</name>
        <dbReference type="ChEBI" id="CHEBI:30616"/>
        <label>1</label>
    </ligand>
</feature>
<dbReference type="RefSeq" id="WP_069700663.1">
    <property type="nucleotide sequence ID" value="NZ_MJAT01000001.1"/>
</dbReference>
<sequence>MPKIDSIKKVLVIGSGPIIIGQAAEFDYAGTQACNALKEEGIEVVLVNSNPATIMTDQGIADKIYIEPLTVRSLSQIIDRERPDGVLPTLGGQTGLNLAVKLSEAGVLEKYNVKLLGTSLEAIKKAEDRDLFRTLMLEIGQPIPESEIIDNLVEAEQFAARIGFPLIIRPAYTLGGSGGGIVDDHEQLRETVSRGLSQSPIGQVLIEKSIKGWKEIEYEVMRDSNDTCITICNMENFDPVGVHTGDSIVVAPSQTLSDCEYQLLRTASLDIIRSLKIEGGCNVQLALNPYSFEYCVIEVNPRVSRSSALASKATGYPIAKVAAKIAIGMHLDEIINPVTGLTYASFEPALDYVVAKIPRWPFDKFPEANRKLGTQMKATGEVMAIARTMEGALLKAVRSLEIKVQTLLHPVYAEWTLEQLTAKLAEQPDDNRLFILAEALRKGMTVQKVRDITEIDPFFVEKILNIVRWEEEIKKANLDEVTSEQLRLWKKVGFSDAYIADLINMGALSRAEDDALLTHLDVRKRRKQLNVIPSYKLVDTCAAEFPAKTPYYYSTYTGEDEVEKTDKEKILVIGSGPIRIGQGIEFDYCSVHAIWALKEAGYEAVIINNNPETVSTDFNVADRLYFEPLTLEDVLNVAEKENIKGAYVQFGGQTAINLVHGLRDYGIQILGTSVEGIDLAEDRDKFRRLLDRLQIPQTNGAMAENVEGALKVAEDIGYPLMVRPSYVIGGRGMQVIYEQSELERYLAEAVDVSPGRPVLLDQYLPGKEVEVDAVCDAEDVLIPGIFEHIERAGVHSGDSMAVYPPQNVSQQVLDTLILYTTNIAREMSIRGLINIQYVIVDEVVYVLEVNPRASRTVPIISKVTDTPLVQLATRIGLGDTLKNMGYTSGLIPNRDFVAVKAPIFSFEKMSDVDISLGPEMKSTGEVLGIARNFVGSLGKVFATGHIREATEQRQPGLLCSISDREKEAGVALMRKFASLGFKLYATPTTAKALEDAGLEVTEIPWQLVQIREMFRRNEINLVINIPTIGKDSSRQGFKLRRMAVEFGVGCLTALDTADALCQSIEERDKYLPFTLEEFLSGEFLQKL</sequence>
<dbReference type="InterPro" id="IPR036914">
    <property type="entry name" value="MGS-like_dom_sf"/>
</dbReference>
<dbReference type="STRING" id="1390249.BHU72_00495"/>
<dbReference type="GO" id="GO:0006526">
    <property type="term" value="P:L-arginine biosynthetic process"/>
    <property type="evidence" value="ECO:0007669"/>
    <property type="project" value="UniProtKB-UniRule"/>
</dbReference>
<evidence type="ECO:0000313" key="20">
    <source>
        <dbReference type="EMBL" id="OEH86786.1"/>
    </source>
</evidence>
<feature type="binding site" evidence="17">
    <location>
        <position position="284"/>
    </location>
    <ligand>
        <name>Mn(2+)</name>
        <dbReference type="ChEBI" id="CHEBI:29035"/>
        <label>1</label>
    </ligand>
</feature>
<dbReference type="SMART" id="SM00851">
    <property type="entry name" value="MGS"/>
    <property type="match status" value="1"/>
</dbReference>
<dbReference type="SUPFAM" id="SSF52335">
    <property type="entry name" value="Methylglyoxal synthase-like"/>
    <property type="match status" value="1"/>
</dbReference>
<dbReference type="InterPro" id="IPR011761">
    <property type="entry name" value="ATP-grasp"/>
</dbReference>
<comment type="domain">
    <text evidence="17">The large subunit is composed of 2 ATP-grasp domains that are involved in binding the 2 ATP molecules needed for carbamoyl phosphate synthesis. The N-terminal ATP-grasp domain (referred to as the carboxyphosphate synthetic component) catalyzes the ATP-dependent phosphorylation of hydrogencarbonate to carboxyphosphate and the subsequent nucleophilic attack by ammonia to form a carbamate intermediate. The C-terminal ATP-grasp domain (referred to as the carbamoyl phosphate synthetic component) then catalyzes the phosphorylation of carbamate with the second ATP to form the end product carbamoyl phosphate. The reactive and unstable enzyme intermediates are sequentially channeled from one active site to the next through the interior of the protein over a distance of at least 96 A.</text>
</comment>
<feature type="binding site" evidence="17">
    <location>
        <position position="300"/>
    </location>
    <ligand>
        <name>Mn(2+)</name>
        <dbReference type="ChEBI" id="CHEBI:29035"/>
        <label>2</label>
    </ligand>
</feature>
<evidence type="ECO:0000256" key="7">
    <source>
        <dbReference type="ARBA" id="ARBA00022723"/>
    </source>
</evidence>
<evidence type="ECO:0000256" key="2">
    <source>
        <dbReference type="ARBA" id="ARBA00005077"/>
    </source>
</evidence>
<feature type="binding site" evidence="17">
    <location>
        <position position="848"/>
    </location>
    <ligand>
        <name>Mg(2+)</name>
        <dbReference type="ChEBI" id="CHEBI:18420"/>
        <label>3</label>
    </ligand>
</feature>
<evidence type="ECO:0000259" key="19">
    <source>
        <dbReference type="PROSITE" id="PS51855"/>
    </source>
</evidence>
<feature type="binding site" evidence="17">
    <location>
        <position position="169"/>
    </location>
    <ligand>
        <name>ATP</name>
        <dbReference type="ChEBI" id="CHEBI:30616"/>
        <label>1</label>
    </ligand>
</feature>
<feature type="binding site" evidence="17">
    <location>
        <position position="768"/>
    </location>
    <ligand>
        <name>ATP</name>
        <dbReference type="ChEBI" id="CHEBI:30616"/>
        <label>2</label>
    </ligand>
</feature>
<name>A0A1E5L9I1_9FIRM</name>
<dbReference type="EC" id="6.3.5.5" evidence="17"/>
<feature type="binding site" evidence="17">
    <location>
        <position position="836"/>
    </location>
    <ligand>
        <name>Mg(2+)</name>
        <dbReference type="ChEBI" id="CHEBI:18420"/>
        <label>3</label>
    </ligand>
</feature>
<dbReference type="Gene3D" id="3.30.470.20">
    <property type="entry name" value="ATP-grasp fold, B domain"/>
    <property type="match status" value="2"/>
</dbReference>
<dbReference type="EMBL" id="MJAT01000001">
    <property type="protein sequence ID" value="OEH86786.1"/>
    <property type="molecule type" value="Genomic_DNA"/>
</dbReference>
<dbReference type="GO" id="GO:0046872">
    <property type="term" value="F:metal ion binding"/>
    <property type="evidence" value="ECO:0007669"/>
    <property type="project" value="UniProtKB-KW"/>
</dbReference>
<feature type="binding site" evidence="17">
    <location>
        <position position="298"/>
    </location>
    <ligand>
        <name>Mg(2+)</name>
        <dbReference type="ChEBI" id="CHEBI:18420"/>
        <label>1</label>
    </ligand>
</feature>
<evidence type="ECO:0000256" key="8">
    <source>
        <dbReference type="ARBA" id="ARBA00022737"/>
    </source>
</evidence>
<dbReference type="SMART" id="SM01209">
    <property type="entry name" value="GARS_A"/>
    <property type="match status" value="1"/>
</dbReference>
<evidence type="ECO:0000256" key="9">
    <source>
        <dbReference type="ARBA" id="ARBA00022741"/>
    </source>
</evidence>
<feature type="binding site" evidence="17">
    <location>
        <position position="241"/>
    </location>
    <ligand>
        <name>ATP</name>
        <dbReference type="ChEBI" id="CHEBI:30616"/>
        <label>1</label>
    </ligand>
</feature>
<dbReference type="Gene3D" id="3.40.50.20">
    <property type="match status" value="2"/>
</dbReference>
<dbReference type="PROSITE" id="PS50975">
    <property type="entry name" value="ATP_GRASP"/>
    <property type="match status" value="2"/>
</dbReference>
<dbReference type="UniPathway" id="UPA00070">
    <property type="reaction ID" value="UER00115"/>
</dbReference>